<feature type="compositionally biased region" description="Basic and acidic residues" evidence="3">
    <location>
        <begin position="37"/>
        <end position="60"/>
    </location>
</feature>
<dbReference type="OMA" id="FVKQRFY"/>
<comment type="similarity">
    <text evidence="1">Belongs to the RRP15 family.</text>
</comment>
<evidence type="ECO:0000256" key="3">
    <source>
        <dbReference type="SAM" id="MobiDB-lite"/>
    </source>
</evidence>
<dbReference type="AlphaFoldDB" id="A0A3Q3FAS5"/>
<evidence type="ECO:0000313" key="4">
    <source>
        <dbReference type="Ensembl" id="ENSKMAP00000010472.1"/>
    </source>
</evidence>
<feature type="compositionally biased region" description="Basic and acidic residues" evidence="3">
    <location>
        <begin position="1"/>
        <end position="12"/>
    </location>
</feature>
<evidence type="ECO:0000313" key="5">
    <source>
        <dbReference type="Proteomes" id="UP000264800"/>
    </source>
</evidence>
<dbReference type="Pfam" id="PF07890">
    <property type="entry name" value="Rrp15p"/>
    <property type="match status" value="1"/>
</dbReference>
<feature type="region of interest" description="Disordered" evidence="3">
    <location>
        <begin position="190"/>
        <end position="214"/>
    </location>
</feature>
<feature type="compositionally biased region" description="Basic and acidic residues" evidence="3">
    <location>
        <begin position="157"/>
        <end position="170"/>
    </location>
</feature>
<dbReference type="InterPro" id="IPR012459">
    <property type="entry name" value="Rrp15"/>
</dbReference>
<dbReference type="Proteomes" id="UP000264800">
    <property type="component" value="Unplaced"/>
</dbReference>
<sequence>MTRSGIHMEQHTGGDAGENSHEEDDYEGGSMDDMSDDEIKHDDCSEEEREKAEDVEEKNADTMVGWAEAMAKILEKKTTKTSSSILVKNKELDKMKATERKQRLEKKKQIDKKLMREMMFREKPDVVKDRETERALQRIATRGVVQLFNSVRKHQKTTNDKMRDAGGSERKKSKILSSFSKRDFISVLRKAEGGDQVSERTNVHPAPDPEDKPAWTVLREDFMMEASMKDWDQTSDREDPNN</sequence>
<dbReference type="GO" id="GO:0030687">
    <property type="term" value="C:preribosome, large subunit precursor"/>
    <property type="evidence" value="ECO:0007669"/>
    <property type="project" value="TreeGrafter"/>
</dbReference>
<dbReference type="GeneID" id="108249231"/>
<dbReference type="GO" id="GO:0000460">
    <property type="term" value="P:maturation of 5.8S rRNA"/>
    <property type="evidence" value="ECO:0007669"/>
    <property type="project" value="TreeGrafter"/>
</dbReference>
<organism evidence="4 5">
    <name type="scientific">Kryptolebias marmoratus</name>
    <name type="common">Mangrove killifish</name>
    <name type="synonym">Rivulus marmoratus</name>
    <dbReference type="NCBI Taxonomy" id="37003"/>
    <lineage>
        <taxon>Eukaryota</taxon>
        <taxon>Metazoa</taxon>
        <taxon>Chordata</taxon>
        <taxon>Craniata</taxon>
        <taxon>Vertebrata</taxon>
        <taxon>Euteleostomi</taxon>
        <taxon>Actinopterygii</taxon>
        <taxon>Neopterygii</taxon>
        <taxon>Teleostei</taxon>
        <taxon>Neoteleostei</taxon>
        <taxon>Acanthomorphata</taxon>
        <taxon>Ovalentaria</taxon>
        <taxon>Atherinomorphae</taxon>
        <taxon>Cyprinodontiformes</taxon>
        <taxon>Rivulidae</taxon>
        <taxon>Kryptolebias</taxon>
    </lineage>
</organism>
<dbReference type="OrthoDB" id="20949at2759"/>
<protein>
    <recommendedName>
        <fullName evidence="2">RRP15-like protein</fullName>
    </recommendedName>
</protein>
<proteinExistence type="inferred from homology"/>
<dbReference type="Ensembl" id="ENSKMAT00000010634.1">
    <property type="protein sequence ID" value="ENSKMAP00000010472.1"/>
    <property type="gene ID" value="ENSKMAG00000007855.1"/>
</dbReference>
<reference evidence="4" key="1">
    <citation type="submission" date="2025-08" db="UniProtKB">
        <authorList>
            <consortium name="Ensembl"/>
        </authorList>
    </citation>
    <scope>IDENTIFICATION</scope>
</reference>
<accession>A0A3Q3FAS5</accession>
<dbReference type="GO" id="GO:0000470">
    <property type="term" value="P:maturation of LSU-rRNA"/>
    <property type="evidence" value="ECO:0007669"/>
    <property type="project" value="TreeGrafter"/>
</dbReference>
<reference evidence="4" key="2">
    <citation type="submission" date="2025-09" db="UniProtKB">
        <authorList>
            <consortium name="Ensembl"/>
        </authorList>
    </citation>
    <scope>IDENTIFICATION</scope>
</reference>
<dbReference type="STRING" id="37003.ENSKMAP00000010472"/>
<dbReference type="CTD" id="51018"/>
<evidence type="ECO:0000256" key="2">
    <source>
        <dbReference type="ARBA" id="ARBA00017475"/>
    </source>
</evidence>
<keyword evidence="5" id="KW-1185">Reference proteome</keyword>
<dbReference type="GeneTree" id="ENSGT00390000001960"/>
<dbReference type="PANTHER" id="PTHR13245">
    <property type="entry name" value="RRP15-LIKE PROTEIN"/>
    <property type="match status" value="1"/>
</dbReference>
<dbReference type="RefSeq" id="XP_017293981.1">
    <property type="nucleotide sequence ID" value="XM_017438492.3"/>
</dbReference>
<dbReference type="KEGG" id="kmr:108249231"/>
<feature type="region of interest" description="Disordered" evidence="3">
    <location>
        <begin position="152"/>
        <end position="173"/>
    </location>
</feature>
<feature type="region of interest" description="Disordered" evidence="3">
    <location>
        <begin position="1"/>
        <end position="61"/>
    </location>
</feature>
<dbReference type="PANTHER" id="PTHR13245:SF14">
    <property type="entry name" value="RRP15-LIKE PROTEIN"/>
    <property type="match status" value="1"/>
</dbReference>
<name>A0A3Q3FAS5_KRYMA</name>
<evidence type="ECO:0000256" key="1">
    <source>
        <dbReference type="ARBA" id="ARBA00007462"/>
    </source>
</evidence>